<gene>
    <name evidence="1" type="ORF">CEXT_719621</name>
</gene>
<comment type="caution">
    <text evidence="1">The sequence shown here is derived from an EMBL/GenBank/DDBJ whole genome shotgun (WGS) entry which is preliminary data.</text>
</comment>
<sequence length="98" mass="11590">MAFNITSLQFCLRIVTVIRSVFREFIHPIESDPRNFHDSADEQIKLKNPSRYTGCNASETRLYFQLRRTLENRCSRFPLISFDRNTSSLEMILIMVKD</sequence>
<organism evidence="1 2">
    <name type="scientific">Caerostris extrusa</name>
    <name type="common">Bark spider</name>
    <name type="synonym">Caerostris bankana</name>
    <dbReference type="NCBI Taxonomy" id="172846"/>
    <lineage>
        <taxon>Eukaryota</taxon>
        <taxon>Metazoa</taxon>
        <taxon>Ecdysozoa</taxon>
        <taxon>Arthropoda</taxon>
        <taxon>Chelicerata</taxon>
        <taxon>Arachnida</taxon>
        <taxon>Araneae</taxon>
        <taxon>Araneomorphae</taxon>
        <taxon>Entelegynae</taxon>
        <taxon>Araneoidea</taxon>
        <taxon>Araneidae</taxon>
        <taxon>Caerostris</taxon>
    </lineage>
</organism>
<evidence type="ECO:0000313" key="1">
    <source>
        <dbReference type="EMBL" id="GIY75830.1"/>
    </source>
</evidence>
<accession>A0AAV4W166</accession>
<dbReference type="AlphaFoldDB" id="A0AAV4W166"/>
<reference evidence="1 2" key="1">
    <citation type="submission" date="2021-06" db="EMBL/GenBank/DDBJ databases">
        <title>Caerostris extrusa draft genome.</title>
        <authorList>
            <person name="Kono N."/>
            <person name="Arakawa K."/>
        </authorList>
    </citation>
    <scope>NUCLEOTIDE SEQUENCE [LARGE SCALE GENOMIC DNA]</scope>
</reference>
<keyword evidence="2" id="KW-1185">Reference proteome</keyword>
<evidence type="ECO:0000313" key="2">
    <source>
        <dbReference type="Proteomes" id="UP001054945"/>
    </source>
</evidence>
<name>A0AAV4W166_CAEEX</name>
<proteinExistence type="predicted"/>
<dbReference type="Proteomes" id="UP001054945">
    <property type="component" value="Unassembled WGS sequence"/>
</dbReference>
<dbReference type="EMBL" id="BPLR01015396">
    <property type="protein sequence ID" value="GIY75830.1"/>
    <property type="molecule type" value="Genomic_DNA"/>
</dbReference>
<protein>
    <submittedName>
        <fullName evidence="1">Uncharacterized protein</fullName>
    </submittedName>
</protein>